<dbReference type="Proteomes" id="UP000799291">
    <property type="component" value="Unassembled WGS sequence"/>
</dbReference>
<name>A0A6G1J2Z5_9PLEO</name>
<sequence>MGDTWVYGGQARGLADDRTGSHQARVLRGHGVYYLIGRPPGSRTYVHTSRRSSNLNPNDTIFTVRHRPSKPSLHGELAAGLEKPQEGDSDEVESNVALRPDQHKPTGGMTRPKSCDALRPRPAQDYGKEPYEQDTKLQVVFGQYYGAAGQAS</sequence>
<accession>A0A6G1J2Z5</accession>
<dbReference type="EMBL" id="MU005580">
    <property type="protein sequence ID" value="KAF2684882.1"/>
    <property type="molecule type" value="Genomic_DNA"/>
</dbReference>
<evidence type="ECO:0000313" key="2">
    <source>
        <dbReference type="EMBL" id="KAF2684882.1"/>
    </source>
</evidence>
<dbReference type="AlphaFoldDB" id="A0A6G1J2Z5"/>
<evidence type="ECO:0000256" key="1">
    <source>
        <dbReference type="SAM" id="MobiDB-lite"/>
    </source>
</evidence>
<keyword evidence="3" id="KW-1185">Reference proteome</keyword>
<reference evidence="2" key="1">
    <citation type="journal article" date="2020" name="Stud. Mycol.">
        <title>101 Dothideomycetes genomes: a test case for predicting lifestyles and emergence of pathogens.</title>
        <authorList>
            <person name="Haridas S."/>
            <person name="Albert R."/>
            <person name="Binder M."/>
            <person name="Bloem J."/>
            <person name="Labutti K."/>
            <person name="Salamov A."/>
            <person name="Andreopoulos B."/>
            <person name="Baker S."/>
            <person name="Barry K."/>
            <person name="Bills G."/>
            <person name="Bluhm B."/>
            <person name="Cannon C."/>
            <person name="Castanera R."/>
            <person name="Culley D."/>
            <person name="Daum C."/>
            <person name="Ezra D."/>
            <person name="Gonzalez J."/>
            <person name="Henrissat B."/>
            <person name="Kuo A."/>
            <person name="Liang C."/>
            <person name="Lipzen A."/>
            <person name="Lutzoni F."/>
            <person name="Magnuson J."/>
            <person name="Mondo S."/>
            <person name="Nolan M."/>
            <person name="Ohm R."/>
            <person name="Pangilinan J."/>
            <person name="Park H.-J."/>
            <person name="Ramirez L."/>
            <person name="Alfaro M."/>
            <person name="Sun H."/>
            <person name="Tritt A."/>
            <person name="Yoshinaga Y."/>
            <person name="Zwiers L.-H."/>
            <person name="Turgeon B."/>
            <person name="Goodwin S."/>
            <person name="Spatafora J."/>
            <person name="Crous P."/>
            <person name="Grigoriev I."/>
        </authorList>
    </citation>
    <scope>NUCLEOTIDE SEQUENCE</scope>
    <source>
        <strain evidence="2">CBS 122367</strain>
    </source>
</reference>
<feature type="compositionally biased region" description="Polar residues" evidence="1">
    <location>
        <begin position="47"/>
        <end position="61"/>
    </location>
</feature>
<organism evidence="2 3">
    <name type="scientific">Lentithecium fluviatile CBS 122367</name>
    <dbReference type="NCBI Taxonomy" id="1168545"/>
    <lineage>
        <taxon>Eukaryota</taxon>
        <taxon>Fungi</taxon>
        <taxon>Dikarya</taxon>
        <taxon>Ascomycota</taxon>
        <taxon>Pezizomycotina</taxon>
        <taxon>Dothideomycetes</taxon>
        <taxon>Pleosporomycetidae</taxon>
        <taxon>Pleosporales</taxon>
        <taxon>Massarineae</taxon>
        <taxon>Lentitheciaceae</taxon>
        <taxon>Lentithecium</taxon>
    </lineage>
</organism>
<proteinExistence type="predicted"/>
<gene>
    <name evidence="2" type="ORF">K458DRAFT_487146</name>
</gene>
<evidence type="ECO:0000313" key="3">
    <source>
        <dbReference type="Proteomes" id="UP000799291"/>
    </source>
</evidence>
<feature type="region of interest" description="Disordered" evidence="1">
    <location>
        <begin position="47"/>
        <end position="131"/>
    </location>
</feature>
<protein>
    <submittedName>
        <fullName evidence="2">Uncharacterized protein</fullName>
    </submittedName>
</protein>